<dbReference type="SUPFAM" id="SSF89155">
    <property type="entry name" value="TorD-like"/>
    <property type="match status" value="1"/>
</dbReference>
<accession>M0LE23</accession>
<dbReference type="InterPro" id="IPR050289">
    <property type="entry name" value="TorD/DmsD_chaperones"/>
</dbReference>
<dbReference type="Gene3D" id="1.10.3480.10">
    <property type="entry name" value="TorD-like"/>
    <property type="match status" value="1"/>
</dbReference>
<evidence type="ECO:0008006" key="4">
    <source>
        <dbReference type="Google" id="ProtNLM"/>
    </source>
</evidence>
<keyword evidence="3" id="KW-1185">Reference proteome</keyword>
<evidence type="ECO:0000256" key="1">
    <source>
        <dbReference type="ARBA" id="ARBA00023186"/>
    </source>
</evidence>
<dbReference type="eggNOG" id="arCOG01506">
    <property type="taxonomic scope" value="Archaea"/>
</dbReference>
<dbReference type="PANTHER" id="PTHR34227">
    <property type="entry name" value="CHAPERONE PROTEIN YCDY"/>
    <property type="match status" value="1"/>
</dbReference>
<dbReference type="InterPro" id="IPR020945">
    <property type="entry name" value="DMSO/NO3_reduct_chaperone"/>
</dbReference>
<evidence type="ECO:0000313" key="2">
    <source>
        <dbReference type="EMBL" id="EMA31363.1"/>
    </source>
</evidence>
<evidence type="ECO:0000313" key="3">
    <source>
        <dbReference type="Proteomes" id="UP000011607"/>
    </source>
</evidence>
<keyword evidence="1" id="KW-0143">Chaperone</keyword>
<dbReference type="EMBL" id="AOMA01000160">
    <property type="protein sequence ID" value="EMA31363.1"/>
    <property type="molecule type" value="Genomic_DNA"/>
</dbReference>
<dbReference type="PANTHER" id="PTHR34227:SF1">
    <property type="entry name" value="DIMETHYL SULFOXIDE REDUCTASE CHAPERONE-RELATED"/>
    <property type="match status" value="1"/>
</dbReference>
<dbReference type="STRING" id="1227454.C446_15388"/>
<dbReference type="OrthoDB" id="320758at2157"/>
<proteinExistence type="predicted"/>
<gene>
    <name evidence="2" type="ORF">C446_15388</name>
</gene>
<dbReference type="AlphaFoldDB" id="M0LE23"/>
<sequence>MSKAAYGSDGGRDRATLAGGYAVLADCWRQPTERLLEEVATGTLGEIDPSVRDADLESLRVEHARLFVGPDRPRCPPYETVYRGSEVPGAGPTARAIEKWYRTYDFDLESVGCNLPDHVATELEFAAYLLEHEDVAICEEFLDEHLRQWLDGFLADVRQETREPYYEALSELTGAAVDR</sequence>
<dbReference type="InterPro" id="IPR036411">
    <property type="entry name" value="TorD-like_sf"/>
</dbReference>
<dbReference type="Proteomes" id="UP000011607">
    <property type="component" value="Unassembled WGS sequence"/>
</dbReference>
<reference evidence="2 3" key="1">
    <citation type="journal article" date="2014" name="PLoS Genet.">
        <title>Phylogenetically driven sequencing of extremely halophilic archaea reveals strategies for static and dynamic osmo-response.</title>
        <authorList>
            <person name="Becker E.A."/>
            <person name="Seitzer P.M."/>
            <person name="Tritt A."/>
            <person name="Larsen D."/>
            <person name="Krusor M."/>
            <person name="Yao A.I."/>
            <person name="Wu D."/>
            <person name="Madern D."/>
            <person name="Eisen J.A."/>
            <person name="Darling A.E."/>
            <person name="Facciotti M.T."/>
        </authorList>
    </citation>
    <scope>NUCLEOTIDE SEQUENCE [LARGE SCALE GENOMIC DNA]</scope>
    <source>
        <strain evidence="2 3">JCM 10879</strain>
    </source>
</reference>
<organism evidence="2 3">
    <name type="scientific">Halobiforma nitratireducens JCM 10879</name>
    <dbReference type="NCBI Taxonomy" id="1227454"/>
    <lineage>
        <taxon>Archaea</taxon>
        <taxon>Methanobacteriati</taxon>
        <taxon>Methanobacteriota</taxon>
        <taxon>Stenosarchaea group</taxon>
        <taxon>Halobacteria</taxon>
        <taxon>Halobacteriales</taxon>
        <taxon>Natrialbaceae</taxon>
        <taxon>Halobiforma</taxon>
    </lineage>
</organism>
<name>M0LE23_9EURY</name>
<comment type="caution">
    <text evidence="2">The sequence shown here is derived from an EMBL/GenBank/DDBJ whole genome shotgun (WGS) entry which is preliminary data.</text>
</comment>
<dbReference type="RefSeq" id="WP_006673965.1">
    <property type="nucleotide sequence ID" value="NZ_AOMA01000160.1"/>
</dbReference>
<dbReference type="Pfam" id="PF02613">
    <property type="entry name" value="Nitrate_red_del"/>
    <property type="match status" value="1"/>
</dbReference>
<protein>
    <recommendedName>
        <fullName evidence="4">Cytoplasmic chaperone TorD family protein</fullName>
    </recommendedName>
</protein>